<dbReference type="RefSeq" id="WP_028340213.1">
    <property type="nucleotide sequence ID" value="NZ_CP126026.1"/>
</dbReference>
<dbReference type="EMBL" id="JBGBZA010000002">
    <property type="protein sequence ID" value="MEY9317475.1"/>
    <property type="molecule type" value="Genomic_DNA"/>
</dbReference>
<evidence type="ECO:0000256" key="9">
    <source>
        <dbReference type="ARBA" id="ARBA00023012"/>
    </source>
</evidence>
<accession>A0A8I1YC50</accession>
<dbReference type="GO" id="GO:0016301">
    <property type="term" value="F:kinase activity"/>
    <property type="evidence" value="ECO:0007669"/>
    <property type="project" value="UniProtKB-KW"/>
</dbReference>
<evidence type="ECO:0000313" key="15">
    <source>
        <dbReference type="Proteomes" id="UP000673383"/>
    </source>
</evidence>
<dbReference type="GO" id="GO:0016020">
    <property type="term" value="C:membrane"/>
    <property type="evidence" value="ECO:0007669"/>
    <property type="project" value="UniProtKB-SubCell"/>
</dbReference>
<evidence type="ECO:0000256" key="4">
    <source>
        <dbReference type="ARBA" id="ARBA00022692"/>
    </source>
</evidence>
<dbReference type="GO" id="GO:0000160">
    <property type="term" value="P:phosphorelay signal transduction system"/>
    <property type="evidence" value="ECO:0007669"/>
    <property type="project" value="UniProtKB-KW"/>
</dbReference>
<evidence type="ECO:0000256" key="8">
    <source>
        <dbReference type="ARBA" id="ARBA00022989"/>
    </source>
</evidence>
<feature type="transmembrane region" description="Helical" evidence="11">
    <location>
        <begin position="172"/>
        <end position="189"/>
    </location>
</feature>
<dbReference type="GO" id="GO:0005524">
    <property type="term" value="F:ATP binding"/>
    <property type="evidence" value="ECO:0007669"/>
    <property type="project" value="UniProtKB-KW"/>
</dbReference>
<feature type="domain" description="Sensor protein KdpD transmembrane" evidence="12">
    <location>
        <begin position="96"/>
        <end position="190"/>
    </location>
</feature>
<evidence type="ECO:0000256" key="3">
    <source>
        <dbReference type="ARBA" id="ARBA00022679"/>
    </source>
</evidence>
<name>A0A8I1YC50_BRAEL</name>
<evidence type="ECO:0000313" key="14">
    <source>
        <dbReference type="EMBL" id="MEY9317475.1"/>
    </source>
</evidence>
<keyword evidence="3" id="KW-0808">Transferase</keyword>
<keyword evidence="9" id="KW-0902">Two-component regulatory system</keyword>
<evidence type="ECO:0000313" key="13">
    <source>
        <dbReference type="EMBL" id="MBP1297166.1"/>
    </source>
</evidence>
<gene>
    <name evidence="14" type="ORF">ABIF29_004274</name>
    <name evidence="13" type="ORF">JOH49_006919</name>
</gene>
<evidence type="ECO:0000256" key="1">
    <source>
        <dbReference type="ARBA" id="ARBA00004141"/>
    </source>
</evidence>
<comment type="subcellular location">
    <subcellularLocation>
        <location evidence="1">Membrane</location>
        <topology evidence="1">Multi-pass membrane protein</topology>
    </subcellularLocation>
</comment>
<evidence type="ECO:0000313" key="16">
    <source>
        <dbReference type="Proteomes" id="UP001565471"/>
    </source>
</evidence>
<dbReference type="InterPro" id="IPR025201">
    <property type="entry name" value="KdpD_TM"/>
</dbReference>
<keyword evidence="5" id="KW-0547">Nucleotide-binding</keyword>
<organism evidence="13 15">
    <name type="scientific">Bradyrhizobium elkanii</name>
    <dbReference type="NCBI Taxonomy" id="29448"/>
    <lineage>
        <taxon>Bacteria</taxon>
        <taxon>Pseudomonadati</taxon>
        <taxon>Pseudomonadota</taxon>
        <taxon>Alphaproteobacteria</taxon>
        <taxon>Hyphomicrobiales</taxon>
        <taxon>Nitrobacteraceae</taxon>
        <taxon>Bradyrhizobium</taxon>
    </lineage>
</organism>
<dbReference type="AlphaFoldDB" id="A0A8I1YC50"/>
<feature type="transmembrane region" description="Helical" evidence="11">
    <location>
        <begin position="124"/>
        <end position="152"/>
    </location>
</feature>
<evidence type="ECO:0000256" key="11">
    <source>
        <dbReference type="SAM" id="Phobius"/>
    </source>
</evidence>
<protein>
    <submittedName>
        <fullName evidence="13">K+-sensing histidine kinase KdpD</fullName>
    </submittedName>
</protein>
<dbReference type="Proteomes" id="UP000673383">
    <property type="component" value="Unassembled WGS sequence"/>
</dbReference>
<dbReference type="InterPro" id="IPR038318">
    <property type="entry name" value="KdpD_sf"/>
</dbReference>
<keyword evidence="16" id="KW-1185">Reference proteome</keyword>
<evidence type="ECO:0000256" key="2">
    <source>
        <dbReference type="ARBA" id="ARBA00022553"/>
    </source>
</evidence>
<dbReference type="EMBL" id="JAFICZ010000001">
    <property type="protein sequence ID" value="MBP1297166.1"/>
    <property type="molecule type" value="Genomic_DNA"/>
</dbReference>
<comment type="caution">
    <text evidence="13">The sequence shown here is derived from an EMBL/GenBank/DDBJ whole genome shotgun (WGS) entry which is preliminary data.</text>
</comment>
<evidence type="ECO:0000256" key="6">
    <source>
        <dbReference type="ARBA" id="ARBA00022777"/>
    </source>
</evidence>
<keyword evidence="2" id="KW-0597">Phosphoprotein</keyword>
<dbReference type="Gene3D" id="1.20.120.620">
    <property type="entry name" value="Backbone structure of the membrane domain of e. Coli histidine kinase receptor kdpd"/>
    <property type="match status" value="1"/>
</dbReference>
<reference evidence="13" key="1">
    <citation type="submission" date="2021-02" db="EMBL/GenBank/DDBJ databases">
        <title>Genomic Encyclopedia of Type Strains, Phase IV (KMG-V): Genome sequencing to study the core and pangenomes of soil and plant-associated prokaryotes.</title>
        <authorList>
            <person name="Whitman W."/>
        </authorList>
    </citation>
    <scope>NUCLEOTIDE SEQUENCE</scope>
    <source>
        <strain evidence="13">USDA 406</strain>
    </source>
</reference>
<evidence type="ECO:0000259" key="12">
    <source>
        <dbReference type="Pfam" id="PF13493"/>
    </source>
</evidence>
<reference evidence="14 16" key="2">
    <citation type="submission" date="2024-07" db="EMBL/GenBank/DDBJ databases">
        <title>Genomic Encyclopedia of Type Strains, Phase V (KMG-V): Genome sequencing to study the core and pangenomes of soil and plant-associated prokaryotes.</title>
        <authorList>
            <person name="Whitman W."/>
        </authorList>
    </citation>
    <scope>NUCLEOTIDE SEQUENCE [LARGE SCALE GENOMIC DNA]</scope>
    <source>
        <strain evidence="14 16">USDA 415</strain>
    </source>
</reference>
<evidence type="ECO:0000256" key="5">
    <source>
        <dbReference type="ARBA" id="ARBA00022741"/>
    </source>
</evidence>
<keyword evidence="10 11" id="KW-0472">Membrane</keyword>
<keyword evidence="6 13" id="KW-0418">Kinase</keyword>
<sequence length="200" mass="21869">MTTIYRNYDVSKVGDTFVGQSRDDESLMISRSQQRLMSAIDQMWDGLDRGSAPSWFSGSSAIDLDAVEIVDQKDAPEAIASETDPPPAGEWRVPYWLFGLAALSVSAPVAYAMDFLRIDARIDVMLTLGICAVALAFGRGYALTCAGISGFIVNFFAVEPFFTFDPPTWSEVANLAINFAAAWAIPMLLKEGSTFRRSRG</sequence>
<proteinExistence type="predicted"/>
<evidence type="ECO:0000256" key="7">
    <source>
        <dbReference type="ARBA" id="ARBA00022840"/>
    </source>
</evidence>
<dbReference type="Proteomes" id="UP001565471">
    <property type="component" value="Unassembled WGS sequence"/>
</dbReference>
<keyword evidence="7" id="KW-0067">ATP-binding</keyword>
<keyword evidence="4 11" id="KW-0812">Transmembrane</keyword>
<evidence type="ECO:0000256" key="10">
    <source>
        <dbReference type="ARBA" id="ARBA00023136"/>
    </source>
</evidence>
<dbReference type="Pfam" id="PF13493">
    <property type="entry name" value="DUF4118"/>
    <property type="match status" value="1"/>
</dbReference>
<keyword evidence="8 11" id="KW-1133">Transmembrane helix</keyword>